<dbReference type="AlphaFoldDB" id="A0A942E4X4"/>
<organism evidence="1 2">
    <name type="scientific">Devosia litorisediminis</name>
    <dbReference type="NCBI Taxonomy" id="2829817"/>
    <lineage>
        <taxon>Bacteria</taxon>
        <taxon>Pseudomonadati</taxon>
        <taxon>Pseudomonadota</taxon>
        <taxon>Alphaproteobacteria</taxon>
        <taxon>Hyphomicrobiales</taxon>
        <taxon>Devosiaceae</taxon>
        <taxon>Devosia</taxon>
    </lineage>
</organism>
<name>A0A942E4X4_9HYPH</name>
<keyword evidence="2" id="KW-1185">Reference proteome</keyword>
<comment type="caution">
    <text evidence="1">The sequence shown here is derived from an EMBL/GenBank/DDBJ whole genome shotgun (WGS) entry which is preliminary data.</text>
</comment>
<dbReference type="Proteomes" id="UP000678281">
    <property type="component" value="Unassembled WGS sequence"/>
</dbReference>
<sequence>MPSFATSILRSLGAKVSAYGRKLRHRSGVWQTGKVILLASLAVVLAAFLLWPKAQAREASNVDTIMQIAQVFGTARLDRDSNSSPRISAELDGFAYTITFFDCGPSDTCSSAQFVTHFDVMADQAKLDQWNGQTAGPRAYFDAMGGTSLAQTTQLDDAPGPAIVMGMIGNWGNAVFDFAVLIDP</sequence>
<reference evidence="1" key="1">
    <citation type="submission" date="2021-04" db="EMBL/GenBank/DDBJ databases">
        <title>Devosia litorisediminis sp. nov., isolated from a sand dune.</title>
        <authorList>
            <person name="Park S."/>
            <person name="Yoon J.-H."/>
        </authorList>
    </citation>
    <scope>NUCLEOTIDE SEQUENCE</scope>
    <source>
        <strain evidence="1">BSSL-BM10</strain>
    </source>
</reference>
<evidence type="ECO:0000313" key="2">
    <source>
        <dbReference type="Proteomes" id="UP000678281"/>
    </source>
</evidence>
<dbReference type="RefSeq" id="WP_212657827.1">
    <property type="nucleotide sequence ID" value="NZ_JAGXTP010000001.1"/>
</dbReference>
<proteinExistence type="predicted"/>
<dbReference type="InterPro" id="IPR019660">
    <property type="entry name" value="Put_sensory_transdc_reg_YbjN"/>
</dbReference>
<evidence type="ECO:0000313" key="1">
    <source>
        <dbReference type="EMBL" id="MBS3848268.1"/>
    </source>
</evidence>
<dbReference type="EMBL" id="JAGXTP010000001">
    <property type="protein sequence ID" value="MBS3848268.1"/>
    <property type="molecule type" value="Genomic_DNA"/>
</dbReference>
<accession>A0A942E4X4</accession>
<dbReference type="Pfam" id="PF10722">
    <property type="entry name" value="YbjN"/>
    <property type="match status" value="1"/>
</dbReference>
<gene>
    <name evidence="1" type="ORF">KD146_06115</name>
</gene>
<protein>
    <submittedName>
        <fullName evidence="1">YbjN domain-containing protein</fullName>
    </submittedName>
</protein>